<accession>A0ABT7XHN2</accession>
<evidence type="ECO:0000313" key="2">
    <source>
        <dbReference type="Proteomes" id="UP001168435"/>
    </source>
</evidence>
<comment type="caution">
    <text evidence="1">The sequence shown here is derived from an EMBL/GenBank/DDBJ whole genome shotgun (WGS) entry which is preliminary data.</text>
</comment>
<sequence length="261" mass="28778">MAFGLITGDEAAAHLSDRTFSESCVGCELDGRYANLNFRHLKLLASLEPLTLDVERFARANLVSEVAERPDADVRPVFSGHLVALNHIQRSPRRVLRRARRVVRLARWHSPMGLPRTRRFISTHLFRAERRGDRGMRGECFQLRRQRASRSASARPSIAISGLARADTAIDANANVMRALADAGIPRRVGSANMRGTRLQQIAVPLYLPPRIVPEGASGGRAKAGIVKLETGMRAVPDALPDNEATRSPFAILMAQFGTWS</sequence>
<dbReference type="Proteomes" id="UP001168435">
    <property type="component" value="Unassembled WGS sequence"/>
</dbReference>
<reference evidence="1" key="1">
    <citation type="submission" date="2023-06" db="EMBL/GenBank/DDBJ databases">
        <authorList>
            <person name="Zeman M."/>
            <person name="Kubasova T."/>
            <person name="Jahodarova E."/>
            <person name="Nykrynova M."/>
            <person name="Rychlik I."/>
        </authorList>
    </citation>
    <scope>NUCLEOTIDE SEQUENCE</scope>
    <source>
        <strain evidence="1">176_SSukc20</strain>
    </source>
</reference>
<evidence type="ECO:0000313" key="1">
    <source>
        <dbReference type="EMBL" id="MDN0064904.1"/>
    </source>
</evidence>
<organism evidence="1 2">
    <name type="scientific">Collinsella ihumii</name>
    <dbReference type="NCBI Taxonomy" id="1720204"/>
    <lineage>
        <taxon>Bacteria</taxon>
        <taxon>Bacillati</taxon>
        <taxon>Actinomycetota</taxon>
        <taxon>Coriobacteriia</taxon>
        <taxon>Coriobacteriales</taxon>
        <taxon>Coriobacteriaceae</taxon>
        <taxon>Collinsella</taxon>
    </lineage>
</organism>
<gene>
    <name evidence="1" type="ORF">QVN30_11410</name>
</gene>
<dbReference type="RefSeq" id="WP_289836468.1">
    <property type="nucleotide sequence ID" value="NZ_JAUEIQ010000024.1"/>
</dbReference>
<name>A0ABT7XHN2_9ACTN</name>
<proteinExistence type="predicted"/>
<dbReference type="EMBL" id="JAUEIQ010000024">
    <property type="protein sequence ID" value="MDN0064904.1"/>
    <property type="molecule type" value="Genomic_DNA"/>
</dbReference>
<reference evidence="1" key="2">
    <citation type="submission" date="2024-05" db="EMBL/GenBank/DDBJ databases">
        <title>Identification and characterization of horizontal gene transfer across gut microbiota members of farm animals based on homology search.</title>
        <authorList>
            <person name="Schwarzerova J."/>
            <person name="Nykrynova M."/>
            <person name="Jureckova K."/>
            <person name="Cejkova D."/>
            <person name="Rychlik I."/>
        </authorList>
    </citation>
    <scope>NUCLEOTIDE SEQUENCE</scope>
    <source>
        <strain evidence="1">176_SSukc20</strain>
    </source>
</reference>
<protein>
    <submittedName>
        <fullName evidence="1">Uncharacterized protein</fullName>
    </submittedName>
</protein>
<keyword evidence="2" id="KW-1185">Reference proteome</keyword>